<accession>A0A1H2LWG2</accession>
<dbReference type="InterPro" id="IPR003476">
    <property type="entry name" value="Glyco_hydro_42"/>
</dbReference>
<keyword evidence="7" id="KW-0326">Glycosidase</keyword>
<evidence type="ECO:0000256" key="3">
    <source>
        <dbReference type="ARBA" id="ARBA00012756"/>
    </source>
</evidence>
<organism evidence="10 11">
    <name type="scientific">Jiangella alkaliphila</name>
    <dbReference type="NCBI Taxonomy" id="419479"/>
    <lineage>
        <taxon>Bacteria</taxon>
        <taxon>Bacillati</taxon>
        <taxon>Actinomycetota</taxon>
        <taxon>Actinomycetes</taxon>
        <taxon>Jiangellales</taxon>
        <taxon>Jiangellaceae</taxon>
        <taxon>Jiangella</taxon>
    </lineage>
</organism>
<dbReference type="GO" id="GO:0046872">
    <property type="term" value="F:metal ion binding"/>
    <property type="evidence" value="ECO:0007669"/>
    <property type="project" value="UniProtKB-KW"/>
</dbReference>
<dbReference type="STRING" id="419479.SAMN04488563_6723"/>
<dbReference type="SUPFAM" id="SSF52317">
    <property type="entry name" value="Class I glutamine amidotransferase-like"/>
    <property type="match status" value="1"/>
</dbReference>
<evidence type="ECO:0000259" key="8">
    <source>
        <dbReference type="Pfam" id="PF02449"/>
    </source>
</evidence>
<evidence type="ECO:0000256" key="6">
    <source>
        <dbReference type="ARBA" id="ARBA00022833"/>
    </source>
</evidence>
<dbReference type="InterPro" id="IPR013529">
    <property type="entry name" value="Glyco_hydro_42_N"/>
</dbReference>
<dbReference type="CDD" id="cd03143">
    <property type="entry name" value="A4_beta-galactosidase_middle_domain"/>
    <property type="match status" value="1"/>
</dbReference>
<evidence type="ECO:0000256" key="7">
    <source>
        <dbReference type="ARBA" id="ARBA00023295"/>
    </source>
</evidence>
<comment type="catalytic activity">
    <reaction evidence="1">
        <text>Hydrolysis of terminal non-reducing beta-D-galactose residues in beta-D-galactosides.</text>
        <dbReference type="EC" id="3.2.1.23"/>
    </reaction>
</comment>
<keyword evidence="4" id="KW-0479">Metal-binding</keyword>
<dbReference type="GO" id="GO:0004565">
    <property type="term" value="F:beta-galactosidase activity"/>
    <property type="evidence" value="ECO:0007669"/>
    <property type="project" value="UniProtKB-EC"/>
</dbReference>
<dbReference type="EC" id="3.2.1.23" evidence="3"/>
<dbReference type="PANTHER" id="PTHR36447:SF2">
    <property type="entry name" value="BETA-GALACTOSIDASE YESZ"/>
    <property type="match status" value="1"/>
</dbReference>
<dbReference type="GO" id="GO:0005975">
    <property type="term" value="P:carbohydrate metabolic process"/>
    <property type="evidence" value="ECO:0007669"/>
    <property type="project" value="InterPro"/>
</dbReference>
<evidence type="ECO:0000313" key="10">
    <source>
        <dbReference type="EMBL" id="SDU85028.1"/>
    </source>
</evidence>
<gene>
    <name evidence="10" type="ORF">SAMN04488563_6723</name>
</gene>
<dbReference type="RefSeq" id="WP_046772737.1">
    <property type="nucleotide sequence ID" value="NZ_LBMC01000076.1"/>
</dbReference>
<keyword evidence="6" id="KW-0862">Zinc</keyword>
<dbReference type="InterPro" id="IPR029062">
    <property type="entry name" value="Class_I_gatase-like"/>
</dbReference>
<dbReference type="OrthoDB" id="9800974at2"/>
<sequence length="674" mass="73731">MTGVLFGASYYHEYLPAPRLERDLDLMVAAGFTVLRVGESTWASYEPEEGKISFDALAAVVDAAAARGLRVIVGTPSYAVPPWLARRYPEVMAQLPSGQVLPYGARQNVDFTNPVYRRHVERVVRAMAERFGQHEGVIGFQVDNEIGVHELAAPAVVDRFRRHVLDEFGSVDAINERWGLTYWSHRLTDIEDLWAPAGNTNPGYALEWARFQAGLTVEFLAWQRDLLREHLAPRMFVTHDVVGGDSLGSTAVRGIPAAMDRTAVNLYFPLQDAIALPDAQPEATTPLAPWWLTDRGASTMLWRGDMAYSLRGPRGERFAVTEAQAGSIGEHATNVPPYPGQLRLVAHALVARGADLLAYWHWHTLHYGAETYWGGVLGHDLEPGRVYREVAALGAELGGPELDPLVPDADVAVLSSRDSLKALQFQPPLLEPGTDRADPHSYHRIFMRCYDAALAAGAQVRIVHEDGEWDECRVLVVPALYIADDALLERLVAHARNGAHVVLTFRSGYADQWARVRAVRAPGPLRAAVGAGYAEYTTLAQPVALTGFGSGSAEGWADLLEPEGAEVLAGYDHPFLRPYAAVTTNVVGAGRMTWLGTLPDVATTGRLVAWALRERGVQPVSSAWGELPPSVRVSSARRPDGTRLWFVANHSWDPVTVSAPGIELGPWESRVVDG</sequence>
<dbReference type="PANTHER" id="PTHR36447">
    <property type="entry name" value="BETA-GALACTOSIDASE GANA"/>
    <property type="match status" value="1"/>
</dbReference>
<evidence type="ECO:0000256" key="2">
    <source>
        <dbReference type="ARBA" id="ARBA00005940"/>
    </source>
</evidence>
<dbReference type="Pfam" id="PF02449">
    <property type="entry name" value="Glyco_hydro_42"/>
    <property type="match status" value="1"/>
</dbReference>
<feature type="domain" description="Glycoside hydrolase family 42 N-terminal" evidence="8">
    <location>
        <begin position="10"/>
        <end position="397"/>
    </location>
</feature>
<evidence type="ECO:0000313" key="11">
    <source>
        <dbReference type="Proteomes" id="UP000182977"/>
    </source>
</evidence>
<feature type="domain" description="Beta-galactosidase trimerisation" evidence="9">
    <location>
        <begin position="410"/>
        <end position="617"/>
    </location>
</feature>
<dbReference type="AlphaFoldDB" id="A0A1H2LWG2"/>
<dbReference type="InterPro" id="IPR017853">
    <property type="entry name" value="GH"/>
</dbReference>
<evidence type="ECO:0000256" key="1">
    <source>
        <dbReference type="ARBA" id="ARBA00001412"/>
    </source>
</evidence>
<proteinExistence type="inferred from homology"/>
<dbReference type="Gene3D" id="3.40.50.880">
    <property type="match status" value="1"/>
</dbReference>
<protein>
    <recommendedName>
        <fullName evidence="3">beta-galactosidase</fullName>
        <ecNumber evidence="3">3.2.1.23</ecNumber>
    </recommendedName>
</protein>
<dbReference type="Proteomes" id="UP000182977">
    <property type="component" value="Chromosome I"/>
</dbReference>
<dbReference type="Gene3D" id="3.20.20.80">
    <property type="entry name" value="Glycosidases"/>
    <property type="match status" value="1"/>
</dbReference>
<dbReference type="Pfam" id="PF08532">
    <property type="entry name" value="Glyco_hydro_42M"/>
    <property type="match status" value="1"/>
</dbReference>
<keyword evidence="11" id="KW-1185">Reference proteome</keyword>
<dbReference type="InterPro" id="IPR013738">
    <property type="entry name" value="Beta_galactosidase_Trimer"/>
</dbReference>
<keyword evidence="5" id="KW-0378">Hydrolase</keyword>
<comment type="similarity">
    <text evidence="2">Belongs to the glycosyl hydrolase 42 family.</text>
</comment>
<dbReference type="GO" id="GO:0009341">
    <property type="term" value="C:beta-galactosidase complex"/>
    <property type="evidence" value="ECO:0007669"/>
    <property type="project" value="InterPro"/>
</dbReference>
<evidence type="ECO:0000256" key="5">
    <source>
        <dbReference type="ARBA" id="ARBA00022801"/>
    </source>
</evidence>
<reference evidence="11" key="1">
    <citation type="submission" date="2016-10" db="EMBL/GenBank/DDBJ databases">
        <authorList>
            <person name="Varghese N."/>
            <person name="Submissions S."/>
        </authorList>
    </citation>
    <scope>NUCLEOTIDE SEQUENCE [LARGE SCALE GENOMIC DNA]</scope>
    <source>
        <strain evidence="11">DSM 45079</strain>
    </source>
</reference>
<name>A0A1H2LWG2_9ACTN</name>
<evidence type="ECO:0000256" key="4">
    <source>
        <dbReference type="ARBA" id="ARBA00022723"/>
    </source>
</evidence>
<dbReference type="SUPFAM" id="SSF51445">
    <property type="entry name" value="(Trans)glycosidases"/>
    <property type="match status" value="1"/>
</dbReference>
<evidence type="ECO:0000259" key="9">
    <source>
        <dbReference type="Pfam" id="PF08532"/>
    </source>
</evidence>
<dbReference type="EMBL" id="LT629791">
    <property type="protein sequence ID" value="SDU85028.1"/>
    <property type="molecule type" value="Genomic_DNA"/>
</dbReference>